<organism evidence="2 3">
    <name type="scientific">Malus baccata</name>
    <name type="common">Siberian crab apple</name>
    <name type="synonym">Pyrus baccata</name>
    <dbReference type="NCBI Taxonomy" id="106549"/>
    <lineage>
        <taxon>Eukaryota</taxon>
        <taxon>Viridiplantae</taxon>
        <taxon>Streptophyta</taxon>
        <taxon>Embryophyta</taxon>
        <taxon>Tracheophyta</taxon>
        <taxon>Spermatophyta</taxon>
        <taxon>Magnoliopsida</taxon>
        <taxon>eudicotyledons</taxon>
        <taxon>Gunneridae</taxon>
        <taxon>Pentapetalae</taxon>
        <taxon>rosids</taxon>
        <taxon>fabids</taxon>
        <taxon>Rosales</taxon>
        <taxon>Rosaceae</taxon>
        <taxon>Amygdaloideae</taxon>
        <taxon>Maleae</taxon>
        <taxon>Malus</taxon>
    </lineage>
</organism>
<dbReference type="PROSITE" id="PS50994">
    <property type="entry name" value="INTEGRASE"/>
    <property type="match status" value="1"/>
</dbReference>
<dbReference type="Gene3D" id="3.30.420.10">
    <property type="entry name" value="Ribonuclease H-like superfamily/Ribonuclease H"/>
    <property type="match status" value="1"/>
</dbReference>
<dbReference type="Proteomes" id="UP000315295">
    <property type="component" value="Unassembled WGS sequence"/>
</dbReference>
<dbReference type="EMBL" id="VIEB01000010">
    <property type="protein sequence ID" value="TQE13486.1"/>
    <property type="molecule type" value="Genomic_DNA"/>
</dbReference>
<evidence type="ECO:0000313" key="3">
    <source>
        <dbReference type="Proteomes" id="UP000315295"/>
    </source>
</evidence>
<name>A0A540NR09_MALBA</name>
<feature type="domain" description="Integrase catalytic" evidence="1">
    <location>
        <begin position="61"/>
        <end position="202"/>
    </location>
</feature>
<evidence type="ECO:0000259" key="1">
    <source>
        <dbReference type="PROSITE" id="PS50994"/>
    </source>
</evidence>
<dbReference type="SUPFAM" id="SSF53098">
    <property type="entry name" value="Ribonuclease H-like"/>
    <property type="match status" value="1"/>
</dbReference>
<dbReference type="Pfam" id="PF13976">
    <property type="entry name" value="gag_pre-integrs"/>
    <property type="match status" value="1"/>
</dbReference>
<dbReference type="GO" id="GO:0003676">
    <property type="term" value="F:nucleic acid binding"/>
    <property type="evidence" value="ECO:0007669"/>
    <property type="project" value="InterPro"/>
</dbReference>
<dbReference type="InterPro" id="IPR039537">
    <property type="entry name" value="Retrotran_Ty1/copia-like"/>
</dbReference>
<protein>
    <recommendedName>
        <fullName evidence="1">Integrase catalytic domain-containing protein</fullName>
    </recommendedName>
</protein>
<dbReference type="PANTHER" id="PTHR42648">
    <property type="entry name" value="TRANSPOSASE, PUTATIVE-RELATED"/>
    <property type="match status" value="1"/>
</dbReference>
<dbReference type="InterPro" id="IPR025724">
    <property type="entry name" value="GAG-pre-integrase_dom"/>
</dbReference>
<dbReference type="InterPro" id="IPR012337">
    <property type="entry name" value="RNaseH-like_sf"/>
</dbReference>
<sequence>MGTSDSDTTRLWHMRLGYAGEKALQGLVKKGLLKGATTCKLDFCEHCVLGKQTRVKFGTAVHQTKGILDYVHSDVWGPTKTPSLSGRHWFVTFVDDYSRKSWVYTMKHKSEVLSIFLGWKKMVENQTGRKIKILRSDNGGEYTSDPFFKVCKEEGIGRHFSVRGTPQQNGVAERLNRTLLEKVRCMLSQSGLRTRLGERLKF</sequence>
<gene>
    <name evidence="2" type="ORF">C1H46_000817</name>
</gene>
<dbReference type="PANTHER" id="PTHR42648:SF28">
    <property type="entry name" value="TRANSPOSON-ENCODED PROTEIN WITH RIBONUCLEASE H-LIKE AND RETROVIRUS ZINC FINGER-LIKE DOMAINS"/>
    <property type="match status" value="1"/>
</dbReference>
<proteinExistence type="predicted"/>
<dbReference type="GO" id="GO:0015074">
    <property type="term" value="P:DNA integration"/>
    <property type="evidence" value="ECO:0007669"/>
    <property type="project" value="InterPro"/>
</dbReference>
<accession>A0A540NR09</accession>
<reference evidence="2 3" key="1">
    <citation type="journal article" date="2019" name="G3 (Bethesda)">
        <title>Sequencing of a Wild Apple (Malus baccata) Genome Unravels the Differences Between Cultivated and Wild Apple Species Regarding Disease Resistance and Cold Tolerance.</title>
        <authorList>
            <person name="Chen X."/>
        </authorList>
    </citation>
    <scope>NUCLEOTIDE SEQUENCE [LARGE SCALE GENOMIC DNA]</scope>
    <source>
        <strain evidence="3">cv. Shandingzi</strain>
        <tissue evidence="2">Leaves</tissue>
    </source>
</reference>
<evidence type="ECO:0000313" key="2">
    <source>
        <dbReference type="EMBL" id="TQE13486.1"/>
    </source>
</evidence>
<dbReference type="Pfam" id="PF00665">
    <property type="entry name" value="rve"/>
    <property type="match status" value="1"/>
</dbReference>
<dbReference type="InterPro" id="IPR001584">
    <property type="entry name" value="Integrase_cat-core"/>
</dbReference>
<dbReference type="AlphaFoldDB" id="A0A540NR09"/>
<dbReference type="InterPro" id="IPR036397">
    <property type="entry name" value="RNaseH_sf"/>
</dbReference>
<comment type="caution">
    <text evidence="2">The sequence shown here is derived from an EMBL/GenBank/DDBJ whole genome shotgun (WGS) entry which is preliminary data.</text>
</comment>
<dbReference type="STRING" id="106549.A0A540NR09"/>
<keyword evidence="3" id="KW-1185">Reference proteome</keyword>